<keyword evidence="5" id="KW-0597">Phosphoprotein</keyword>
<dbReference type="FunFam" id="3.30.565.10:FF:000010">
    <property type="entry name" value="Sensor histidine kinase RcsC"/>
    <property type="match status" value="1"/>
</dbReference>
<keyword evidence="11" id="KW-0812">Transmembrane</keyword>
<accession>R9KXT9</accession>
<evidence type="ECO:0000256" key="11">
    <source>
        <dbReference type="SAM" id="Phobius"/>
    </source>
</evidence>
<dbReference type="RefSeq" id="WP_016308958.1">
    <property type="nucleotide sequence ID" value="NZ_KE159646.1"/>
</dbReference>
<comment type="subcellular location">
    <subcellularLocation>
        <location evidence="2">Cell membrane</location>
    </subcellularLocation>
</comment>
<feature type="coiled-coil region" evidence="10">
    <location>
        <begin position="314"/>
        <end position="369"/>
    </location>
</feature>
<feature type="domain" description="Histidine kinase" evidence="12">
    <location>
        <begin position="376"/>
        <end position="623"/>
    </location>
</feature>
<dbReference type="InterPro" id="IPR050736">
    <property type="entry name" value="Sensor_HK_Regulatory"/>
</dbReference>
<evidence type="ECO:0000256" key="10">
    <source>
        <dbReference type="SAM" id="Coils"/>
    </source>
</evidence>
<dbReference type="GO" id="GO:0000155">
    <property type="term" value="F:phosphorelay sensor kinase activity"/>
    <property type="evidence" value="ECO:0007669"/>
    <property type="project" value="InterPro"/>
</dbReference>
<gene>
    <name evidence="13" type="ORF">C811_00733</name>
</gene>
<evidence type="ECO:0000256" key="1">
    <source>
        <dbReference type="ARBA" id="ARBA00000085"/>
    </source>
</evidence>
<dbReference type="PROSITE" id="PS50109">
    <property type="entry name" value="HIS_KIN"/>
    <property type="match status" value="1"/>
</dbReference>
<dbReference type="PANTHER" id="PTHR43711:SF26">
    <property type="entry name" value="SENSOR HISTIDINE KINASE RCSC"/>
    <property type="match status" value="1"/>
</dbReference>
<dbReference type="Proteomes" id="UP000014204">
    <property type="component" value="Unassembled WGS sequence"/>
</dbReference>
<evidence type="ECO:0000313" key="13">
    <source>
        <dbReference type="EMBL" id="EOS51334.1"/>
    </source>
</evidence>
<dbReference type="PATRIC" id="fig|1235794.3.peg.715"/>
<evidence type="ECO:0000256" key="2">
    <source>
        <dbReference type="ARBA" id="ARBA00004236"/>
    </source>
</evidence>
<dbReference type="GO" id="GO:0005886">
    <property type="term" value="C:plasma membrane"/>
    <property type="evidence" value="ECO:0007669"/>
    <property type="project" value="UniProtKB-SubCell"/>
</dbReference>
<comment type="caution">
    <text evidence="13">The sequence shown here is derived from an EMBL/GenBank/DDBJ whole genome shotgun (WGS) entry which is preliminary data.</text>
</comment>
<dbReference type="STRING" id="1235794.C811_00733"/>
<dbReference type="InterPro" id="IPR003594">
    <property type="entry name" value="HATPase_dom"/>
</dbReference>
<keyword evidence="8" id="KW-0902">Two-component regulatory system</keyword>
<dbReference type="InterPro" id="IPR036890">
    <property type="entry name" value="HATPase_C_sf"/>
</dbReference>
<sequence>MGNCENGEGSRAAEGSDSVMRRGGEQSAIGLRTKLIGLLTAVLVVISAVFLVFTYDDQARRAETDLLEKSRVLVTEMDAVWDFISLNQSVINYTAAGDYDYKGLHCAIAGKSVAALFSEKSDYSIRFTNLNPRNIYNTPDAYEAAAIEGFLAEGGPDEAWGFETEEDQQVFRYVRAMDVSEDCIECHGEPAGEIDATGYPKEGWKAGDVAGAVSVVVPADTALSNMRDAVVANMLFFLAVVASMALIIYIVISRLITEPLTALRSSFSRVAGGDAGAAAAAGCPPTLSGLPGEGALARADRGVLYSSREVDGLIEQYHSMARRLEELYGSLESQVAERTDQLSRANAELERQRRRMEEINERLARDNQYKSDFLAIVSHELRTPLTSILAFADLLAASIDPDNVEAARQLEEIDKNGAILLEMVDNVLECARIQAGSETLNVELVDLSDLVGMVESAMEPVARKKDVAFSTRVDPDVPLIMGDWEKLRRVLANLTSNAVKFTGPGGTVTVRVRAEAACPAGMAAAPGKGRAVASGEGRTAASGGGRAVVLEVADTGIGIPAEAQELIFERFRQENMSTVRRYGGSGLGLSLVKDLVAMMGGAVSVESEPGRGSRFSVVLPLEEEDVHD</sequence>
<organism evidence="13 14">
    <name type="scientific">Adlercreutzia caecimuris B7</name>
    <dbReference type="NCBI Taxonomy" id="1235794"/>
    <lineage>
        <taxon>Bacteria</taxon>
        <taxon>Bacillati</taxon>
        <taxon>Actinomycetota</taxon>
        <taxon>Coriobacteriia</taxon>
        <taxon>Eggerthellales</taxon>
        <taxon>Eggerthellaceae</taxon>
        <taxon>Adlercreutzia</taxon>
    </lineage>
</organism>
<dbReference type="EMBL" id="ASSY01000007">
    <property type="protein sequence ID" value="EOS51334.1"/>
    <property type="molecule type" value="Genomic_DNA"/>
</dbReference>
<comment type="similarity">
    <text evidence="3">In the N-terminal section; belongs to the phytochrome family.</text>
</comment>
<keyword evidence="14" id="KW-1185">Reference proteome</keyword>
<dbReference type="PRINTS" id="PR00344">
    <property type="entry name" value="BCTRLSENSOR"/>
</dbReference>
<evidence type="ECO:0000313" key="14">
    <source>
        <dbReference type="Proteomes" id="UP000014204"/>
    </source>
</evidence>
<keyword evidence="11" id="KW-1133">Transmembrane helix</keyword>
<dbReference type="Gene3D" id="6.10.340.10">
    <property type="match status" value="1"/>
</dbReference>
<dbReference type="InterPro" id="IPR021796">
    <property type="entry name" value="Tll0287-like_dom"/>
</dbReference>
<dbReference type="GeneID" id="82190318"/>
<dbReference type="Pfam" id="PF11845">
    <property type="entry name" value="Tll0287-like"/>
    <property type="match status" value="1"/>
</dbReference>
<evidence type="ECO:0000259" key="12">
    <source>
        <dbReference type="PROSITE" id="PS50109"/>
    </source>
</evidence>
<feature type="transmembrane region" description="Helical" evidence="11">
    <location>
        <begin position="230"/>
        <end position="252"/>
    </location>
</feature>
<dbReference type="EC" id="2.7.13.3" evidence="4"/>
<evidence type="ECO:0000256" key="9">
    <source>
        <dbReference type="ARBA" id="ARBA00074306"/>
    </source>
</evidence>
<evidence type="ECO:0000256" key="3">
    <source>
        <dbReference type="ARBA" id="ARBA00006402"/>
    </source>
</evidence>
<evidence type="ECO:0000256" key="5">
    <source>
        <dbReference type="ARBA" id="ARBA00022553"/>
    </source>
</evidence>
<dbReference type="Gene3D" id="1.10.287.130">
    <property type="match status" value="1"/>
</dbReference>
<evidence type="ECO:0000256" key="6">
    <source>
        <dbReference type="ARBA" id="ARBA00022679"/>
    </source>
</evidence>
<dbReference type="PANTHER" id="PTHR43711">
    <property type="entry name" value="TWO-COMPONENT HISTIDINE KINASE"/>
    <property type="match status" value="1"/>
</dbReference>
<evidence type="ECO:0000256" key="7">
    <source>
        <dbReference type="ARBA" id="ARBA00022777"/>
    </source>
</evidence>
<dbReference type="Pfam" id="PF00512">
    <property type="entry name" value="HisKA"/>
    <property type="match status" value="1"/>
</dbReference>
<dbReference type="HOGENOM" id="CLU_000445_114_64_11"/>
<dbReference type="SMART" id="SM00388">
    <property type="entry name" value="HisKA"/>
    <property type="match status" value="1"/>
</dbReference>
<dbReference type="CDD" id="cd00082">
    <property type="entry name" value="HisKA"/>
    <property type="match status" value="1"/>
</dbReference>
<reference evidence="13 14" key="1">
    <citation type="submission" date="2013-04" db="EMBL/GenBank/DDBJ databases">
        <title>The Genome Sequence of Enterorhabdus caecimuris B7.</title>
        <authorList>
            <consortium name="The Broad Institute Genomics Platform"/>
            <consortium name="The Broad Institute Genome Sequencing Center for Infectious Disease"/>
            <person name="Earl A."/>
            <person name="Xavier R."/>
            <person name="Elson C."/>
            <person name="Duck W."/>
            <person name="Walker B."/>
            <person name="Young S."/>
            <person name="Zeng Q."/>
            <person name="Gargeya S."/>
            <person name="Fitzgerald M."/>
            <person name="Haas B."/>
            <person name="Abouelleil A."/>
            <person name="Allen A.W."/>
            <person name="Alvarado L."/>
            <person name="Arachchi H.M."/>
            <person name="Berlin A.M."/>
            <person name="Chapman S.B."/>
            <person name="Gainer-Dewar J."/>
            <person name="Goldberg J."/>
            <person name="Griggs A."/>
            <person name="Gujja S."/>
            <person name="Hansen M."/>
            <person name="Howarth C."/>
            <person name="Imamovic A."/>
            <person name="Ireland A."/>
            <person name="Larimer J."/>
            <person name="McCowan C."/>
            <person name="Murphy C."/>
            <person name="Pearson M."/>
            <person name="Poon T.W."/>
            <person name="Priest M."/>
            <person name="Roberts A."/>
            <person name="Saif S."/>
            <person name="Shea T."/>
            <person name="Sisk P."/>
            <person name="Sykes S."/>
            <person name="Wortman J."/>
            <person name="Nusbaum C."/>
            <person name="Birren B."/>
        </authorList>
    </citation>
    <scope>NUCLEOTIDE SEQUENCE [LARGE SCALE GENOMIC DNA]</scope>
    <source>
        <strain evidence="13 14">B7</strain>
    </source>
</reference>
<evidence type="ECO:0000256" key="8">
    <source>
        <dbReference type="ARBA" id="ARBA00023012"/>
    </source>
</evidence>
<keyword evidence="7" id="KW-0418">Kinase</keyword>
<dbReference type="Gene3D" id="3.30.565.10">
    <property type="entry name" value="Histidine kinase-like ATPase, C-terminal domain"/>
    <property type="match status" value="1"/>
</dbReference>
<comment type="catalytic activity">
    <reaction evidence="1">
        <text>ATP + protein L-histidine = ADP + protein N-phospho-L-histidine.</text>
        <dbReference type="EC" id="2.7.13.3"/>
    </reaction>
</comment>
<proteinExistence type="inferred from homology"/>
<dbReference type="eggNOG" id="COG2205">
    <property type="taxonomic scope" value="Bacteria"/>
</dbReference>
<dbReference type="InterPro" id="IPR003661">
    <property type="entry name" value="HisK_dim/P_dom"/>
</dbReference>
<keyword evidence="11" id="KW-0472">Membrane</keyword>
<dbReference type="InterPro" id="IPR005467">
    <property type="entry name" value="His_kinase_dom"/>
</dbReference>
<dbReference type="CDD" id="cd16922">
    <property type="entry name" value="HATPase_EvgS-ArcB-TorS-like"/>
    <property type="match status" value="1"/>
</dbReference>
<protein>
    <recommendedName>
        <fullName evidence="9">Circadian input-output histidine kinase CikA</fullName>
        <ecNumber evidence="4">2.7.13.3</ecNumber>
    </recommendedName>
</protein>
<name>R9KXT9_9ACTN</name>
<dbReference type="SUPFAM" id="SSF55874">
    <property type="entry name" value="ATPase domain of HSP90 chaperone/DNA topoisomerase II/histidine kinase"/>
    <property type="match status" value="1"/>
</dbReference>
<keyword evidence="10" id="KW-0175">Coiled coil</keyword>
<dbReference type="SUPFAM" id="SSF47384">
    <property type="entry name" value="Homodimeric domain of signal transducing histidine kinase"/>
    <property type="match status" value="1"/>
</dbReference>
<feature type="transmembrane region" description="Helical" evidence="11">
    <location>
        <begin position="35"/>
        <end position="55"/>
    </location>
</feature>
<keyword evidence="6" id="KW-0808">Transferase</keyword>
<dbReference type="Pfam" id="PF02518">
    <property type="entry name" value="HATPase_c"/>
    <property type="match status" value="1"/>
</dbReference>
<dbReference type="InterPro" id="IPR036097">
    <property type="entry name" value="HisK_dim/P_sf"/>
</dbReference>
<evidence type="ECO:0000256" key="4">
    <source>
        <dbReference type="ARBA" id="ARBA00012438"/>
    </source>
</evidence>
<dbReference type="AlphaFoldDB" id="R9KXT9"/>
<dbReference type="InterPro" id="IPR004358">
    <property type="entry name" value="Sig_transdc_His_kin-like_C"/>
</dbReference>
<dbReference type="SMART" id="SM00387">
    <property type="entry name" value="HATPase_c"/>
    <property type="match status" value="1"/>
</dbReference>